<evidence type="ECO:0000313" key="2">
    <source>
        <dbReference type="EMBL" id="SDH45985.1"/>
    </source>
</evidence>
<keyword evidence="1" id="KW-0732">Signal</keyword>
<feature type="chain" id="PRO_5017374322" evidence="1">
    <location>
        <begin position="27"/>
        <end position="146"/>
    </location>
</feature>
<dbReference type="AlphaFoldDB" id="A0A1G8CKN1"/>
<evidence type="ECO:0000313" key="3">
    <source>
        <dbReference type="Proteomes" id="UP000243588"/>
    </source>
</evidence>
<evidence type="ECO:0000256" key="1">
    <source>
        <dbReference type="SAM" id="SignalP"/>
    </source>
</evidence>
<keyword evidence="3" id="KW-1185">Reference proteome</keyword>
<dbReference type="RefSeq" id="WP_090406220.1">
    <property type="nucleotide sequence ID" value="NZ_FNDQ01000004.1"/>
</dbReference>
<dbReference type="EMBL" id="FNDQ01000004">
    <property type="protein sequence ID" value="SDH45985.1"/>
    <property type="molecule type" value="Genomic_DNA"/>
</dbReference>
<gene>
    <name evidence="2" type="ORF">SAMN05421818_10497</name>
</gene>
<accession>A0A1G8CKN1</accession>
<feature type="signal peptide" evidence="1">
    <location>
        <begin position="1"/>
        <end position="26"/>
    </location>
</feature>
<name>A0A1G8CKN1_9FLAO</name>
<protein>
    <submittedName>
        <fullName evidence="2">Lipocalin-like domain-containing protein</fullName>
    </submittedName>
</protein>
<dbReference type="Proteomes" id="UP000243588">
    <property type="component" value="Unassembled WGS sequence"/>
</dbReference>
<dbReference type="PROSITE" id="PS51257">
    <property type="entry name" value="PROKAR_LIPOPROTEIN"/>
    <property type="match status" value="1"/>
</dbReference>
<organism evidence="2 3">
    <name type="scientific">Myroides phaeus</name>
    <dbReference type="NCBI Taxonomy" id="702745"/>
    <lineage>
        <taxon>Bacteria</taxon>
        <taxon>Pseudomonadati</taxon>
        <taxon>Bacteroidota</taxon>
        <taxon>Flavobacteriia</taxon>
        <taxon>Flavobacteriales</taxon>
        <taxon>Flavobacteriaceae</taxon>
        <taxon>Myroides</taxon>
    </lineage>
</organism>
<reference evidence="3" key="1">
    <citation type="submission" date="2016-10" db="EMBL/GenBank/DDBJ databases">
        <authorList>
            <person name="Varghese N."/>
            <person name="Submissions S."/>
        </authorList>
    </citation>
    <scope>NUCLEOTIDE SEQUENCE [LARGE SCALE GENOMIC DNA]</scope>
    <source>
        <strain evidence="3">DSM 23313</strain>
    </source>
</reference>
<proteinExistence type="predicted"/>
<sequence length="146" mass="16650">MKSLMNLVVGVLLVSVNFLFVGCNNADDNNIVDVNPKMEINNVNLERKWIAAHFAFSQECQPSKRSAYQKSSIEISIDGERFHAIDQYSLKEQKGSWDLNGKVIKAILDEGGEKEYRIVELKKNELIVQPINHKDLIEIELVSFDK</sequence>